<gene>
    <name evidence="1" type="ORF">RhiirA4_465223</name>
</gene>
<proteinExistence type="predicted"/>
<evidence type="ECO:0000313" key="2">
    <source>
        <dbReference type="Proteomes" id="UP000234323"/>
    </source>
</evidence>
<sequence>MYYIIDLEEFDEPLEYDSFVVDTEEINQDDEESEVTSDILIKDVRHTLVPIEYPATSDEGVPRGKLDRS</sequence>
<dbReference type="Proteomes" id="UP000234323">
    <property type="component" value="Unassembled WGS sequence"/>
</dbReference>
<dbReference type="AlphaFoldDB" id="A0A2I1GRM3"/>
<dbReference type="VEuPathDB" id="FungiDB:RhiirA1_388884"/>
<dbReference type="VEuPathDB" id="FungiDB:FUN_016150"/>
<name>A0A2I1GRM3_9GLOM</name>
<keyword evidence="2" id="KW-1185">Reference proteome</keyword>
<accession>A0A2I1GRM3</accession>
<protein>
    <submittedName>
        <fullName evidence="1">Uncharacterized protein</fullName>
    </submittedName>
</protein>
<dbReference type="VEuPathDB" id="FungiDB:RhiirFUN_014168"/>
<comment type="caution">
    <text evidence="1">The sequence shown here is derived from an EMBL/GenBank/DDBJ whole genome shotgun (WGS) entry which is preliminary data.</text>
</comment>
<evidence type="ECO:0000313" key="1">
    <source>
        <dbReference type="EMBL" id="PKY49298.1"/>
    </source>
</evidence>
<dbReference type="EMBL" id="LLXI01000727">
    <property type="protein sequence ID" value="PKY49298.1"/>
    <property type="molecule type" value="Genomic_DNA"/>
</dbReference>
<reference evidence="1 2" key="1">
    <citation type="submission" date="2015-10" db="EMBL/GenBank/DDBJ databases">
        <title>Genome analyses suggest a sexual origin of heterokaryosis in a supposedly ancient asexual fungus.</title>
        <authorList>
            <person name="Ropars J."/>
            <person name="Sedzielewska K."/>
            <person name="Noel J."/>
            <person name="Charron P."/>
            <person name="Farinelli L."/>
            <person name="Marton T."/>
            <person name="Kruger M."/>
            <person name="Pelin A."/>
            <person name="Brachmann A."/>
            <person name="Corradi N."/>
        </authorList>
    </citation>
    <scope>NUCLEOTIDE SEQUENCE [LARGE SCALE GENOMIC DNA]</scope>
    <source>
        <strain evidence="1 2">A4</strain>
    </source>
</reference>
<organism evidence="1 2">
    <name type="scientific">Rhizophagus irregularis</name>
    <dbReference type="NCBI Taxonomy" id="588596"/>
    <lineage>
        <taxon>Eukaryota</taxon>
        <taxon>Fungi</taxon>
        <taxon>Fungi incertae sedis</taxon>
        <taxon>Mucoromycota</taxon>
        <taxon>Glomeromycotina</taxon>
        <taxon>Glomeromycetes</taxon>
        <taxon>Glomerales</taxon>
        <taxon>Glomeraceae</taxon>
        <taxon>Rhizophagus</taxon>
    </lineage>
</organism>